<name>A0ABD3RZK3_9STRA</name>
<dbReference type="EMBL" id="JALLPB020000098">
    <property type="protein sequence ID" value="KAL3817637.1"/>
    <property type="molecule type" value="Genomic_DNA"/>
</dbReference>
<organism evidence="1 2">
    <name type="scientific">Cyclostephanos tholiformis</name>
    <dbReference type="NCBI Taxonomy" id="382380"/>
    <lineage>
        <taxon>Eukaryota</taxon>
        <taxon>Sar</taxon>
        <taxon>Stramenopiles</taxon>
        <taxon>Ochrophyta</taxon>
        <taxon>Bacillariophyta</taxon>
        <taxon>Coscinodiscophyceae</taxon>
        <taxon>Thalassiosirophycidae</taxon>
        <taxon>Stephanodiscales</taxon>
        <taxon>Stephanodiscaceae</taxon>
        <taxon>Cyclostephanos</taxon>
    </lineage>
</organism>
<dbReference type="Gene3D" id="3.40.50.720">
    <property type="entry name" value="NAD(P)-binding Rossmann-like Domain"/>
    <property type="match status" value="1"/>
</dbReference>
<dbReference type="AlphaFoldDB" id="A0ABD3RZK3"/>
<dbReference type="Proteomes" id="UP001530377">
    <property type="component" value="Unassembled WGS sequence"/>
</dbReference>
<protein>
    <submittedName>
        <fullName evidence="1">Uncharacterized protein</fullName>
    </submittedName>
</protein>
<gene>
    <name evidence="1" type="ORF">ACHAXA_011725</name>
</gene>
<accession>A0ABD3RZK3</accession>
<evidence type="ECO:0000313" key="1">
    <source>
        <dbReference type="EMBL" id="KAL3817637.1"/>
    </source>
</evidence>
<dbReference type="SUPFAM" id="SSF51735">
    <property type="entry name" value="NAD(P)-binding Rossmann-fold domains"/>
    <property type="match status" value="1"/>
</dbReference>
<dbReference type="InterPro" id="IPR036291">
    <property type="entry name" value="NAD(P)-bd_dom_sf"/>
</dbReference>
<reference evidence="1 2" key="1">
    <citation type="submission" date="2024-10" db="EMBL/GenBank/DDBJ databases">
        <title>Updated reference genomes for cyclostephanoid diatoms.</title>
        <authorList>
            <person name="Roberts W.R."/>
            <person name="Alverson A.J."/>
        </authorList>
    </citation>
    <scope>NUCLEOTIDE SEQUENCE [LARGE SCALE GENOMIC DNA]</scope>
    <source>
        <strain evidence="1 2">AJA228-03</strain>
    </source>
</reference>
<sequence length="65" mass="7044">MTDTDTYARMDATKKGRLYRNARREESPLGRIATPDDIADSVIYLITNCNVAGQVIVNDAGLGGV</sequence>
<comment type="caution">
    <text evidence="1">The sequence shown here is derived from an EMBL/GenBank/DDBJ whole genome shotgun (WGS) entry which is preliminary data.</text>
</comment>
<evidence type="ECO:0000313" key="2">
    <source>
        <dbReference type="Proteomes" id="UP001530377"/>
    </source>
</evidence>
<keyword evidence="2" id="KW-1185">Reference proteome</keyword>
<proteinExistence type="predicted"/>